<dbReference type="FunFam" id="3.40.140.20:FF:000001">
    <property type="entry name" value="Bifunctional purine biosynthesis protein PurH"/>
    <property type="match status" value="1"/>
</dbReference>
<dbReference type="InterPro" id="IPR024051">
    <property type="entry name" value="AICAR_Tfase_dup_dom_sf"/>
</dbReference>
<dbReference type="Pfam" id="PF02142">
    <property type="entry name" value="MGS"/>
    <property type="match status" value="1"/>
</dbReference>
<evidence type="ECO:0000256" key="4">
    <source>
        <dbReference type="ARBA" id="ARBA00022679"/>
    </source>
</evidence>
<dbReference type="Gene3D" id="3.40.140.20">
    <property type="match status" value="2"/>
</dbReference>
<evidence type="ECO:0000256" key="7">
    <source>
        <dbReference type="ARBA" id="ARBA00023268"/>
    </source>
</evidence>
<evidence type="ECO:0000256" key="9">
    <source>
        <dbReference type="ARBA" id="ARBA00050687"/>
    </source>
</evidence>
<dbReference type="EC" id="3.5.4.10" evidence="10"/>
<comment type="domain">
    <text evidence="10">The IMP cyclohydrolase activity resides in the N-terminal region.</text>
</comment>
<dbReference type="SMART" id="SM00851">
    <property type="entry name" value="MGS"/>
    <property type="match status" value="1"/>
</dbReference>
<keyword evidence="6 10" id="KW-0378">Hydrolase</keyword>
<dbReference type="PIRSF" id="PIRSF000414">
    <property type="entry name" value="AICARFT_IMPCHas"/>
    <property type="match status" value="1"/>
</dbReference>
<dbReference type="GO" id="GO:0003937">
    <property type="term" value="F:IMP cyclohydrolase activity"/>
    <property type="evidence" value="ECO:0007669"/>
    <property type="project" value="UniProtKB-UniRule"/>
</dbReference>
<dbReference type="EMBL" id="MEUJ01000008">
    <property type="protein sequence ID" value="OGC39622.1"/>
    <property type="molecule type" value="Genomic_DNA"/>
</dbReference>
<evidence type="ECO:0000259" key="11">
    <source>
        <dbReference type="PROSITE" id="PS51855"/>
    </source>
</evidence>
<name>A0A1F4U3X8_UNCSA</name>
<dbReference type="InterPro" id="IPR036914">
    <property type="entry name" value="MGS-like_dom_sf"/>
</dbReference>
<dbReference type="SMART" id="SM00798">
    <property type="entry name" value="AICARFT_IMPCHas"/>
    <property type="match status" value="1"/>
</dbReference>
<dbReference type="Proteomes" id="UP000179242">
    <property type="component" value="Unassembled WGS sequence"/>
</dbReference>
<dbReference type="AlphaFoldDB" id="A0A1F4U3X8"/>
<protein>
    <recommendedName>
        <fullName evidence="10">Bifunctional purine biosynthesis protein PurH</fullName>
    </recommendedName>
    <domain>
        <recommendedName>
            <fullName evidence="10">Phosphoribosylaminoimidazolecarboxamide formyltransferase</fullName>
            <ecNumber evidence="10">2.1.2.3</ecNumber>
        </recommendedName>
        <alternativeName>
            <fullName evidence="10">AICAR transformylase</fullName>
        </alternativeName>
    </domain>
    <domain>
        <recommendedName>
            <fullName evidence="10">IMP cyclohydrolase</fullName>
            <ecNumber evidence="10">3.5.4.10</ecNumber>
        </recommendedName>
        <alternativeName>
            <fullName evidence="10">ATIC</fullName>
        </alternativeName>
        <alternativeName>
            <fullName evidence="10">IMP synthase</fullName>
        </alternativeName>
        <alternativeName>
            <fullName evidence="10">Inosinicase</fullName>
        </alternativeName>
    </domain>
</protein>
<comment type="similarity">
    <text evidence="3 10">Belongs to the PurH family.</text>
</comment>
<sequence length="513" mass="55532">MALISVYDKRGLLRLAKGLIKFGYDLVSSGGTAEALKKAGVKAVEVSKLTRYPHMLGGRVKTLHPIIHGGILANRSLEDHLKDMAKFKIKPIDIVVCNLYPFEDTVAKPDCTYEQAIEKIDIGGPTMVRAAAKNHKDVAVVIDPNDYPKILEELKLHKGVITAKMKKELAVKAFRHTQHYDTAICKYLEGIGAGIGIGGGFPVRINLELEKIQDLRYGENPHQKAAFYKDIKVGSGLTHAKQLHGKELSFNNIVDMDAAWAAANYFSNPTIAIIKHTNPCGSAQANTLLEAYKLALASDPVSAFGGIIAANRKIDSATAEEIAKLFVEVVIAPGFDKKALTILTQKKNIRLVEVGAGEKVFEYDYKKISGGFVVQEPDAAQLGINEIKTVTEKEPNLGQMEDLFFAWGVAKHVKSNAIILVKNGATVGVGAGQMSRIDSCEIAVKKAGADKARGSVLASDAFFPFPDVVEFAAKHGISAIIQPGGSVNDQKSIDSANQHGIAMVFTGRRHFKH</sequence>
<dbReference type="GO" id="GO:0005829">
    <property type="term" value="C:cytosol"/>
    <property type="evidence" value="ECO:0007669"/>
    <property type="project" value="TreeGrafter"/>
</dbReference>
<dbReference type="SUPFAM" id="SSF52335">
    <property type="entry name" value="Methylglyoxal synthase-like"/>
    <property type="match status" value="1"/>
</dbReference>
<evidence type="ECO:0000256" key="5">
    <source>
        <dbReference type="ARBA" id="ARBA00022755"/>
    </source>
</evidence>
<dbReference type="SUPFAM" id="SSF53927">
    <property type="entry name" value="Cytidine deaminase-like"/>
    <property type="match status" value="1"/>
</dbReference>
<dbReference type="Gene3D" id="3.40.50.1380">
    <property type="entry name" value="Methylglyoxal synthase-like domain"/>
    <property type="match status" value="1"/>
</dbReference>
<reference evidence="12 13" key="1">
    <citation type="journal article" date="2016" name="Nat. Commun.">
        <title>Thousands of microbial genomes shed light on interconnected biogeochemical processes in an aquifer system.</title>
        <authorList>
            <person name="Anantharaman K."/>
            <person name="Brown C.T."/>
            <person name="Hug L.A."/>
            <person name="Sharon I."/>
            <person name="Castelle C.J."/>
            <person name="Probst A.J."/>
            <person name="Thomas B.C."/>
            <person name="Singh A."/>
            <person name="Wilkins M.J."/>
            <person name="Karaoz U."/>
            <person name="Brodie E.L."/>
            <person name="Williams K.H."/>
            <person name="Hubbard S.S."/>
            <person name="Banfield J.F."/>
        </authorList>
    </citation>
    <scope>NUCLEOTIDE SEQUENCE [LARGE SCALE GENOMIC DNA]</scope>
</reference>
<dbReference type="UniPathway" id="UPA00074">
    <property type="reaction ID" value="UER00133"/>
</dbReference>
<evidence type="ECO:0000256" key="10">
    <source>
        <dbReference type="HAMAP-Rule" id="MF_00139"/>
    </source>
</evidence>
<dbReference type="PROSITE" id="PS51855">
    <property type="entry name" value="MGS"/>
    <property type="match status" value="1"/>
</dbReference>
<evidence type="ECO:0000256" key="8">
    <source>
        <dbReference type="ARBA" id="ARBA00050488"/>
    </source>
</evidence>
<evidence type="ECO:0000256" key="1">
    <source>
        <dbReference type="ARBA" id="ARBA00004844"/>
    </source>
</evidence>
<dbReference type="GO" id="GO:0004643">
    <property type="term" value="F:phosphoribosylaminoimidazolecarboxamide formyltransferase activity"/>
    <property type="evidence" value="ECO:0007669"/>
    <property type="project" value="UniProtKB-UniRule"/>
</dbReference>
<evidence type="ECO:0000256" key="2">
    <source>
        <dbReference type="ARBA" id="ARBA00004954"/>
    </source>
</evidence>
<dbReference type="PANTHER" id="PTHR11692">
    <property type="entry name" value="BIFUNCTIONAL PURINE BIOSYNTHESIS PROTEIN PURH"/>
    <property type="match status" value="1"/>
</dbReference>
<gene>
    <name evidence="10" type="primary">purH</name>
    <name evidence="12" type="ORF">A2438_08070</name>
</gene>
<dbReference type="FunFam" id="3.40.50.1380:FF:000001">
    <property type="entry name" value="Bifunctional purine biosynthesis protein PurH"/>
    <property type="match status" value="1"/>
</dbReference>
<feature type="domain" description="MGS-like" evidence="11">
    <location>
        <begin position="1"/>
        <end position="142"/>
    </location>
</feature>
<comment type="caution">
    <text evidence="12">The sequence shown here is derived from an EMBL/GenBank/DDBJ whole genome shotgun (WGS) entry which is preliminary data.</text>
</comment>
<comment type="pathway">
    <text evidence="1 10">Purine metabolism; IMP biosynthesis via de novo pathway; IMP from 5-formamido-1-(5-phospho-D-ribosyl)imidazole-4-carboxamide: step 1/1.</text>
</comment>
<dbReference type="NCBIfam" id="TIGR00355">
    <property type="entry name" value="purH"/>
    <property type="match status" value="1"/>
</dbReference>
<evidence type="ECO:0000313" key="13">
    <source>
        <dbReference type="Proteomes" id="UP000179242"/>
    </source>
</evidence>
<comment type="pathway">
    <text evidence="2 10">Purine metabolism; IMP biosynthesis via de novo pathway; 5-formamido-1-(5-phospho-D-ribosyl)imidazole-4-carboxamide from 5-amino-1-(5-phospho-D-ribosyl)imidazole-4-carboxamide (10-formyl THF route): step 1/1.</text>
</comment>
<dbReference type="InterPro" id="IPR011607">
    <property type="entry name" value="MGS-like_dom"/>
</dbReference>
<dbReference type="InterPro" id="IPR002695">
    <property type="entry name" value="PurH-like"/>
</dbReference>
<dbReference type="CDD" id="cd01421">
    <property type="entry name" value="IMPCH"/>
    <property type="match status" value="1"/>
</dbReference>
<organism evidence="12 13">
    <name type="scientific">candidate division WOR-1 bacterium RIFOXYC2_FULL_46_14</name>
    <dbReference type="NCBI Taxonomy" id="1802587"/>
    <lineage>
        <taxon>Bacteria</taxon>
        <taxon>Bacillati</taxon>
        <taxon>Saganbacteria</taxon>
    </lineage>
</organism>
<dbReference type="EC" id="2.1.2.3" evidence="10"/>
<dbReference type="FunFam" id="3.40.140.20:FF:000002">
    <property type="entry name" value="Bifunctional purine biosynthesis protein PurH"/>
    <property type="match status" value="1"/>
</dbReference>
<proteinExistence type="inferred from homology"/>
<comment type="catalytic activity">
    <reaction evidence="8 10">
        <text>(6R)-10-formyltetrahydrofolate + 5-amino-1-(5-phospho-beta-D-ribosyl)imidazole-4-carboxamide = 5-formamido-1-(5-phospho-D-ribosyl)imidazole-4-carboxamide + (6S)-5,6,7,8-tetrahydrofolate</text>
        <dbReference type="Rhea" id="RHEA:22192"/>
        <dbReference type="ChEBI" id="CHEBI:57453"/>
        <dbReference type="ChEBI" id="CHEBI:58467"/>
        <dbReference type="ChEBI" id="CHEBI:58475"/>
        <dbReference type="ChEBI" id="CHEBI:195366"/>
        <dbReference type="EC" id="2.1.2.3"/>
    </reaction>
</comment>
<keyword evidence="5 10" id="KW-0658">Purine biosynthesis</keyword>
<dbReference type="GO" id="GO:0006189">
    <property type="term" value="P:'de novo' IMP biosynthetic process"/>
    <property type="evidence" value="ECO:0007669"/>
    <property type="project" value="UniProtKB-UniRule"/>
</dbReference>
<dbReference type="PANTHER" id="PTHR11692:SF0">
    <property type="entry name" value="BIFUNCTIONAL PURINE BIOSYNTHESIS PROTEIN ATIC"/>
    <property type="match status" value="1"/>
</dbReference>
<dbReference type="InterPro" id="IPR016193">
    <property type="entry name" value="Cytidine_deaminase-like"/>
</dbReference>
<evidence type="ECO:0000313" key="12">
    <source>
        <dbReference type="EMBL" id="OGC39622.1"/>
    </source>
</evidence>
<comment type="catalytic activity">
    <reaction evidence="9 10">
        <text>IMP + H2O = 5-formamido-1-(5-phospho-D-ribosyl)imidazole-4-carboxamide</text>
        <dbReference type="Rhea" id="RHEA:18445"/>
        <dbReference type="ChEBI" id="CHEBI:15377"/>
        <dbReference type="ChEBI" id="CHEBI:58053"/>
        <dbReference type="ChEBI" id="CHEBI:58467"/>
        <dbReference type="EC" id="3.5.4.10"/>
    </reaction>
</comment>
<keyword evidence="7 10" id="KW-0511">Multifunctional enzyme</keyword>
<evidence type="ECO:0000256" key="6">
    <source>
        <dbReference type="ARBA" id="ARBA00022801"/>
    </source>
</evidence>
<dbReference type="HAMAP" id="MF_00139">
    <property type="entry name" value="PurH"/>
    <property type="match status" value="1"/>
</dbReference>
<evidence type="ECO:0000256" key="3">
    <source>
        <dbReference type="ARBA" id="ARBA00007667"/>
    </source>
</evidence>
<keyword evidence="4 10" id="KW-0808">Transferase</keyword>
<dbReference type="NCBIfam" id="NF002049">
    <property type="entry name" value="PRK00881.1"/>
    <property type="match status" value="1"/>
</dbReference>
<accession>A0A1F4U3X8</accession>
<dbReference type="Pfam" id="PF01808">
    <property type="entry name" value="AICARFT_IMPCHas"/>
    <property type="match status" value="1"/>
</dbReference>